<reference evidence="2" key="1">
    <citation type="submission" date="2021-02" db="EMBL/GenBank/DDBJ databases">
        <title>Comparative genomics reveals that relaxation of natural selection precedes convergent phenotypic evolution of cavefish.</title>
        <authorList>
            <person name="Peng Z."/>
        </authorList>
    </citation>
    <scope>NUCLEOTIDE SEQUENCE</scope>
    <source>
        <tissue evidence="2">Muscle</tissue>
    </source>
</reference>
<dbReference type="EMBL" id="JAFHDT010000017">
    <property type="protein sequence ID" value="KAI7797474.1"/>
    <property type="molecule type" value="Genomic_DNA"/>
</dbReference>
<proteinExistence type="predicted"/>
<name>A0A9W7TIE0_TRIRA</name>
<organism evidence="2 3">
    <name type="scientific">Triplophysa rosa</name>
    <name type="common">Cave loach</name>
    <dbReference type="NCBI Taxonomy" id="992332"/>
    <lineage>
        <taxon>Eukaryota</taxon>
        <taxon>Metazoa</taxon>
        <taxon>Chordata</taxon>
        <taxon>Craniata</taxon>
        <taxon>Vertebrata</taxon>
        <taxon>Euteleostomi</taxon>
        <taxon>Actinopterygii</taxon>
        <taxon>Neopterygii</taxon>
        <taxon>Teleostei</taxon>
        <taxon>Ostariophysi</taxon>
        <taxon>Cypriniformes</taxon>
        <taxon>Nemacheilidae</taxon>
        <taxon>Triplophysa</taxon>
    </lineage>
</organism>
<evidence type="ECO:0000256" key="1">
    <source>
        <dbReference type="SAM" id="MobiDB-lite"/>
    </source>
</evidence>
<dbReference type="Proteomes" id="UP001059041">
    <property type="component" value="Linkage Group LG17"/>
</dbReference>
<comment type="caution">
    <text evidence="2">The sequence shown here is derived from an EMBL/GenBank/DDBJ whole genome shotgun (WGS) entry which is preliminary data.</text>
</comment>
<gene>
    <name evidence="2" type="ORF">IRJ41_010418</name>
</gene>
<sequence length="127" mass="13861">MAKSVPELLREAAQALERQTANVGPSENPSSGLSATPPDRSGGTRAEVLRLFAPYSNSRGRVPKRPSTAGPSAKKSKSVSYTHRFFCLSKRKECEVPSPSVKNKLERAGIGEKRITIPDKYCTPQEF</sequence>
<feature type="region of interest" description="Disordered" evidence="1">
    <location>
        <begin position="1"/>
        <end position="77"/>
    </location>
</feature>
<keyword evidence="3" id="KW-1185">Reference proteome</keyword>
<feature type="compositionally biased region" description="Polar residues" evidence="1">
    <location>
        <begin position="17"/>
        <end position="34"/>
    </location>
</feature>
<dbReference type="AlphaFoldDB" id="A0A9W7TIE0"/>
<protein>
    <submittedName>
        <fullName evidence="2">Uncharacterized protein</fullName>
    </submittedName>
</protein>
<evidence type="ECO:0000313" key="2">
    <source>
        <dbReference type="EMBL" id="KAI7797474.1"/>
    </source>
</evidence>
<evidence type="ECO:0000313" key="3">
    <source>
        <dbReference type="Proteomes" id="UP001059041"/>
    </source>
</evidence>
<accession>A0A9W7TIE0</accession>